<dbReference type="InterPro" id="IPR013783">
    <property type="entry name" value="Ig-like_fold"/>
</dbReference>
<comment type="similarity">
    <text evidence="2">Belongs to the glycosyl hydrolase 2 family.</text>
</comment>
<comment type="catalytic activity">
    <reaction evidence="1">
        <text>Hydrolysis of terminal, non-reducing beta-D-mannose residues in beta-D-mannosides.</text>
        <dbReference type="EC" id="3.2.1.25"/>
    </reaction>
</comment>
<evidence type="ECO:0000256" key="2">
    <source>
        <dbReference type="ARBA" id="ARBA00007401"/>
    </source>
</evidence>
<protein>
    <recommendedName>
        <fullName evidence="3">beta-mannosidase</fullName>
        <ecNumber evidence="3">3.2.1.25</ecNumber>
    </recommendedName>
</protein>
<dbReference type="InterPro" id="IPR017853">
    <property type="entry name" value="GH"/>
</dbReference>
<keyword evidence="9" id="KW-1185">Reference proteome</keyword>
<organism evidence="8 9">
    <name type="scientific">Rariglobus hedericola</name>
    <dbReference type="NCBI Taxonomy" id="2597822"/>
    <lineage>
        <taxon>Bacteria</taxon>
        <taxon>Pseudomonadati</taxon>
        <taxon>Verrucomicrobiota</taxon>
        <taxon>Opitutia</taxon>
        <taxon>Opitutales</taxon>
        <taxon>Opitutaceae</taxon>
        <taxon>Rariglobus</taxon>
    </lineage>
</organism>
<evidence type="ECO:0000256" key="1">
    <source>
        <dbReference type="ARBA" id="ARBA00000829"/>
    </source>
</evidence>
<dbReference type="InterPro" id="IPR036156">
    <property type="entry name" value="Beta-gal/glucu_dom_sf"/>
</dbReference>
<dbReference type="GO" id="GO:0006516">
    <property type="term" value="P:glycoprotein catabolic process"/>
    <property type="evidence" value="ECO:0007669"/>
    <property type="project" value="TreeGrafter"/>
</dbReference>
<dbReference type="Gene3D" id="3.20.20.80">
    <property type="entry name" value="Glycosidases"/>
    <property type="match status" value="1"/>
</dbReference>
<dbReference type="PANTHER" id="PTHR43730">
    <property type="entry name" value="BETA-MANNOSIDASE"/>
    <property type="match status" value="1"/>
</dbReference>
<dbReference type="Gene3D" id="2.60.120.260">
    <property type="entry name" value="Galactose-binding domain-like"/>
    <property type="match status" value="1"/>
</dbReference>
<accession>A0A556QSK2</accession>
<gene>
    <name evidence="8" type="ORF">FPL22_10120</name>
</gene>
<proteinExistence type="inferred from homology"/>
<dbReference type="AlphaFoldDB" id="A0A556QSK2"/>
<name>A0A556QSK2_9BACT</name>
<dbReference type="InterPro" id="IPR008979">
    <property type="entry name" value="Galactose-bd-like_sf"/>
</dbReference>
<evidence type="ECO:0000313" key="8">
    <source>
        <dbReference type="EMBL" id="TSJ79616.1"/>
    </source>
</evidence>
<dbReference type="EC" id="3.2.1.25" evidence="3"/>
<dbReference type="SUPFAM" id="SSF49785">
    <property type="entry name" value="Galactose-binding domain-like"/>
    <property type="match status" value="1"/>
</dbReference>
<dbReference type="Gene3D" id="2.60.40.10">
    <property type="entry name" value="Immunoglobulins"/>
    <property type="match status" value="1"/>
</dbReference>
<dbReference type="OrthoDB" id="9801077at2"/>
<dbReference type="SUPFAM" id="SSF51445">
    <property type="entry name" value="(Trans)glycosidases"/>
    <property type="match status" value="1"/>
</dbReference>
<feature type="domain" description="Glycoside hydrolase family 2 immunoglobulin-like beta-sandwich" evidence="6">
    <location>
        <begin position="182"/>
        <end position="274"/>
    </location>
</feature>
<evidence type="ECO:0000256" key="5">
    <source>
        <dbReference type="ARBA" id="ARBA00023295"/>
    </source>
</evidence>
<keyword evidence="4" id="KW-0378">Hydrolase</keyword>
<dbReference type="InterPro" id="IPR006102">
    <property type="entry name" value="Ig-like_GH2"/>
</dbReference>
<keyword evidence="5" id="KW-0326">Glycosidase</keyword>
<feature type="domain" description="Beta-mannosidase-like galactose-binding" evidence="7">
    <location>
        <begin position="24"/>
        <end position="170"/>
    </location>
</feature>
<dbReference type="RefSeq" id="WP_144230157.1">
    <property type="nucleotide sequence ID" value="NZ_CBCRVV010000012.1"/>
</dbReference>
<dbReference type="GO" id="GO:0004567">
    <property type="term" value="F:beta-mannosidase activity"/>
    <property type="evidence" value="ECO:0007669"/>
    <property type="project" value="UniProtKB-EC"/>
</dbReference>
<dbReference type="EMBL" id="VMBG01000001">
    <property type="protein sequence ID" value="TSJ79616.1"/>
    <property type="molecule type" value="Genomic_DNA"/>
</dbReference>
<evidence type="ECO:0000313" key="9">
    <source>
        <dbReference type="Proteomes" id="UP000315648"/>
    </source>
</evidence>
<dbReference type="SUPFAM" id="SSF49303">
    <property type="entry name" value="beta-Galactosidase/glucuronidase domain"/>
    <property type="match status" value="1"/>
</dbReference>
<reference evidence="8 9" key="1">
    <citation type="submission" date="2019-07" db="EMBL/GenBank/DDBJ databases">
        <title>Description of 53C-WASEF.</title>
        <authorList>
            <person name="Pitt A."/>
            <person name="Hahn M.W."/>
        </authorList>
    </citation>
    <scope>NUCLEOTIDE SEQUENCE [LARGE SCALE GENOMIC DNA]</scope>
    <source>
        <strain evidence="8 9">53C-WASEF</strain>
    </source>
</reference>
<evidence type="ECO:0000259" key="6">
    <source>
        <dbReference type="Pfam" id="PF00703"/>
    </source>
</evidence>
<sequence>MAIRPLAPLTWQLARLSTASEAPASTDWIPAHVPGAVQLDWAAARGLPDHNYGQNVRAYDGLEDFFWLYRTTVPAVKLAAGERLVLTGGGIDYHADFRVAGQTVLTHTGLCTPFELDLTDAPAGSPLEILIHPAPKRQALPADRSQAAHVTKPAVSYGWDWHPRLITLGLCADIRCEVRPAAHLRHVDFSYQLAGDFSSAQITVTAETNIPSAFTWKLRDPEGNVVIESATPTDTLAAPRLWWTHDHGEPALYTLEVTLTAPGADTHTRRVGFRSVRLVMHEGAWGQPAGFPKSRSTPPITLELNGRRIFARGTNWVAPEIFTGVITADTYRPLLELARDAHMNLLRCWGGAQVSKEIFFDQCDALGLLVWQEFPLACNYYPDTPSYLADLDRESRAIIRRVRQHPSLGFWCGGNELFNAWSGMDDQSHPLRLLNRNCFELDRDSPFIPTAPIGGMGHGDYRFRDETGRDIFQIFQGSANTAYSEFGCPGPSPVAYLKTFIPEAELWPVRPGTSWETHHAFNAWDMEPTSWLCTAIIEHYFGPATSLEQLVARGEWLQCEGYKSVYEEARRQAPRCSMALNWCYNEPWPSAANNSIINYPALPKPAYYSVQAACRPLLASARIPKFQWNAHELFSAELWLLNDHPAAQTGGELIATLEHDGQLTELVRWNFSGLAPQQSVAGPSVRMVLPDTPCGEFTLVLSVTGHREWNSSYRLSLKPARRPVPVSTATMNA</sequence>
<dbReference type="GO" id="GO:0005975">
    <property type="term" value="P:carbohydrate metabolic process"/>
    <property type="evidence" value="ECO:0007669"/>
    <property type="project" value="InterPro"/>
</dbReference>
<evidence type="ECO:0000259" key="7">
    <source>
        <dbReference type="Pfam" id="PF22666"/>
    </source>
</evidence>
<evidence type="ECO:0000256" key="4">
    <source>
        <dbReference type="ARBA" id="ARBA00022801"/>
    </source>
</evidence>
<dbReference type="Pfam" id="PF00703">
    <property type="entry name" value="Glyco_hydro_2"/>
    <property type="match status" value="1"/>
</dbReference>
<evidence type="ECO:0000256" key="3">
    <source>
        <dbReference type="ARBA" id="ARBA00012754"/>
    </source>
</evidence>
<dbReference type="InterPro" id="IPR050887">
    <property type="entry name" value="Beta-mannosidase_GH2"/>
</dbReference>
<dbReference type="Pfam" id="PF22666">
    <property type="entry name" value="Glyco_hydro_2_N2"/>
    <property type="match status" value="1"/>
</dbReference>
<comment type="caution">
    <text evidence="8">The sequence shown here is derived from an EMBL/GenBank/DDBJ whole genome shotgun (WGS) entry which is preliminary data.</text>
</comment>
<dbReference type="Proteomes" id="UP000315648">
    <property type="component" value="Unassembled WGS sequence"/>
</dbReference>
<dbReference type="PANTHER" id="PTHR43730:SF1">
    <property type="entry name" value="BETA-MANNOSIDASE"/>
    <property type="match status" value="1"/>
</dbReference>
<dbReference type="InterPro" id="IPR054593">
    <property type="entry name" value="Beta-mannosidase-like_N2"/>
</dbReference>